<sequence>MSSSDPNDLEPRLSSDPLHKKGFTDELLRKIEQSVDNKTRTEQRRKPLLTAVGVGTVAAAVIFLFPWSMLLSQNKTSSVELMSKQQDTAAYTSAPPTISSAVLIGLRTEHEEKDSSRKLSTIRYSTYRTMLVAPVRGELKKTAEGSGILMPYKRDFWKIDSLTQSTSQDEYHYLSARLAGQPVVKEDFKDNPDEEIHHTETLVYAGNQYLSVAESEETWNNNTASRNDRVWVKTLPQLTEARSLNFAKQREDNTPHVTLTDIFGTSINGTLDDLSGKRQMIDMPTEITGKNWTIVRSPGSWIAMVAESMVPEGFQPERYILHEFPKALPEKVIAHDVLCCSWSEIQSRWPKATDALSSPMNDLTVLFEEDKLRFFPYGQAPDTEPLLTIDLQPGEQLVMAQWATDHYVQEWIDKVDSYLNN</sequence>
<evidence type="ECO:0000313" key="3">
    <source>
        <dbReference type="EMBL" id="MBP1992487.1"/>
    </source>
</evidence>
<feature type="region of interest" description="Disordered" evidence="1">
    <location>
        <begin position="1"/>
        <end position="20"/>
    </location>
</feature>
<reference evidence="3 4" key="1">
    <citation type="submission" date="2021-03" db="EMBL/GenBank/DDBJ databases">
        <title>Genomic Encyclopedia of Type Strains, Phase IV (KMG-IV): sequencing the most valuable type-strain genomes for metagenomic binning, comparative biology and taxonomic classification.</title>
        <authorList>
            <person name="Goeker M."/>
        </authorList>
    </citation>
    <scope>NUCLEOTIDE SEQUENCE [LARGE SCALE GENOMIC DNA]</scope>
    <source>
        <strain evidence="3 4">DSM 26048</strain>
    </source>
</reference>
<organism evidence="3 4">
    <name type="scientific">Paenibacillus eucommiae</name>
    <dbReference type="NCBI Taxonomy" id="1355755"/>
    <lineage>
        <taxon>Bacteria</taxon>
        <taxon>Bacillati</taxon>
        <taxon>Bacillota</taxon>
        <taxon>Bacilli</taxon>
        <taxon>Bacillales</taxon>
        <taxon>Paenibacillaceae</taxon>
        <taxon>Paenibacillus</taxon>
    </lineage>
</organism>
<keyword evidence="2" id="KW-1133">Transmembrane helix</keyword>
<dbReference type="RefSeq" id="WP_209973527.1">
    <property type="nucleotide sequence ID" value="NZ_JAGGLB010000013.1"/>
</dbReference>
<dbReference type="EMBL" id="JAGGLB010000013">
    <property type="protein sequence ID" value="MBP1992487.1"/>
    <property type="molecule type" value="Genomic_DNA"/>
</dbReference>
<comment type="caution">
    <text evidence="3">The sequence shown here is derived from an EMBL/GenBank/DDBJ whole genome shotgun (WGS) entry which is preliminary data.</text>
</comment>
<evidence type="ECO:0000313" key="4">
    <source>
        <dbReference type="Proteomes" id="UP001519287"/>
    </source>
</evidence>
<feature type="compositionally biased region" description="Basic and acidic residues" evidence="1">
    <location>
        <begin position="9"/>
        <end position="20"/>
    </location>
</feature>
<accession>A0ABS4IY26</accession>
<keyword evidence="2" id="KW-0472">Membrane</keyword>
<keyword evidence="4" id="KW-1185">Reference proteome</keyword>
<gene>
    <name evidence="3" type="ORF">J2Z66_004095</name>
</gene>
<evidence type="ECO:0000256" key="2">
    <source>
        <dbReference type="SAM" id="Phobius"/>
    </source>
</evidence>
<protein>
    <submittedName>
        <fullName evidence="3">Uncharacterized protein</fullName>
    </submittedName>
</protein>
<name>A0ABS4IY26_9BACL</name>
<evidence type="ECO:0000256" key="1">
    <source>
        <dbReference type="SAM" id="MobiDB-lite"/>
    </source>
</evidence>
<feature type="transmembrane region" description="Helical" evidence="2">
    <location>
        <begin position="48"/>
        <end position="70"/>
    </location>
</feature>
<dbReference type="Proteomes" id="UP001519287">
    <property type="component" value="Unassembled WGS sequence"/>
</dbReference>
<keyword evidence="2" id="KW-0812">Transmembrane</keyword>
<proteinExistence type="predicted"/>